<dbReference type="Proteomes" id="UP000228547">
    <property type="component" value="Unassembled WGS sequence"/>
</dbReference>
<keyword evidence="1" id="KW-0812">Transmembrane</keyword>
<feature type="transmembrane region" description="Helical" evidence="1">
    <location>
        <begin position="63"/>
        <end position="85"/>
    </location>
</feature>
<keyword evidence="1" id="KW-1133">Transmembrane helix</keyword>
<sequence>MLFNIGIIQGFDLSLIIALLPIILLWYGILLFKRGYINIQLEKQGVIIDEQQNSALRKTSNTVGTFFLVVFLCVFVVVALIVMLIKNFPF</sequence>
<dbReference type="EMBL" id="PFOY01000023">
    <property type="protein sequence ID" value="PIZ87266.1"/>
    <property type="molecule type" value="Genomic_DNA"/>
</dbReference>
<dbReference type="AlphaFoldDB" id="A0A2J0MH08"/>
<keyword evidence="1" id="KW-0472">Membrane</keyword>
<reference evidence="3" key="1">
    <citation type="submission" date="2017-09" db="EMBL/GenBank/DDBJ databases">
        <title>Depth-based differentiation of microbial function through sediment-hosted aquifers and enrichment of novel symbionts in the deep terrestrial subsurface.</title>
        <authorList>
            <person name="Probst A.J."/>
            <person name="Ladd B."/>
            <person name="Jarett J.K."/>
            <person name="Geller-Mcgrath D.E."/>
            <person name="Sieber C.M.K."/>
            <person name="Emerson J.B."/>
            <person name="Anantharaman K."/>
            <person name="Thomas B.C."/>
            <person name="Malmstrom R."/>
            <person name="Stieglmeier M."/>
            <person name="Klingl A."/>
            <person name="Woyke T."/>
            <person name="Ryan C.M."/>
            <person name="Banfield J.F."/>
        </authorList>
    </citation>
    <scope>NUCLEOTIDE SEQUENCE [LARGE SCALE GENOMIC DNA]</scope>
</reference>
<evidence type="ECO:0000256" key="1">
    <source>
        <dbReference type="SAM" id="Phobius"/>
    </source>
</evidence>
<accession>A0A2J0MH08</accession>
<name>A0A2J0MH08_9BACT</name>
<evidence type="ECO:0000313" key="3">
    <source>
        <dbReference type="Proteomes" id="UP000228547"/>
    </source>
</evidence>
<proteinExistence type="predicted"/>
<gene>
    <name evidence="2" type="ORF">COX93_01585</name>
</gene>
<feature type="transmembrane region" description="Helical" evidence="1">
    <location>
        <begin position="6"/>
        <end position="32"/>
    </location>
</feature>
<organism evidence="2 3">
    <name type="scientific">Candidatus Nomurabacteria bacterium CG_4_10_14_0_2_um_filter_30_12</name>
    <dbReference type="NCBI Taxonomy" id="1974727"/>
    <lineage>
        <taxon>Bacteria</taxon>
        <taxon>Candidatus Nomuraibacteriota</taxon>
    </lineage>
</organism>
<evidence type="ECO:0000313" key="2">
    <source>
        <dbReference type="EMBL" id="PIZ87266.1"/>
    </source>
</evidence>
<protein>
    <submittedName>
        <fullName evidence="2">Uncharacterized protein</fullName>
    </submittedName>
</protein>
<comment type="caution">
    <text evidence="2">The sequence shown here is derived from an EMBL/GenBank/DDBJ whole genome shotgun (WGS) entry which is preliminary data.</text>
</comment>